<dbReference type="SUPFAM" id="SSF52540">
    <property type="entry name" value="P-loop containing nucleoside triphosphate hydrolases"/>
    <property type="match status" value="2"/>
</dbReference>
<keyword evidence="7" id="KW-0067">ATP-binding</keyword>
<dbReference type="CDD" id="cd17933">
    <property type="entry name" value="DEXSc_RecD-like"/>
    <property type="match status" value="1"/>
</dbReference>
<evidence type="ECO:0000256" key="6">
    <source>
        <dbReference type="ARBA" id="ARBA00022839"/>
    </source>
</evidence>
<dbReference type="EMBL" id="JAVDYE010000001">
    <property type="protein sequence ID" value="MDR7380530.1"/>
    <property type="molecule type" value="Genomic_DNA"/>
</dbReference>
<comment type="function">
    <text evidence="11">A helicase/nuclease that prepares dsDNA breaks (DSB) for recombinational DNA repair. Binds to DSBs and unwinds DNA via a highly rapid and processive ATP-dependent bidirectional helicase activity. Unwinds dsDNA until it encounters a Chi (crossover hotspot instigator) sequence from the 3' direction. Cuts ssDNA a few nucleotides 3' to the Chi site. The properties and activities of the enzyme are changed at Chi. The Chi-altered holoenzyme produces a long 3'-ssDNA overhang and facilitates RecA-binding to the ssDNA for homologous DNA recombination and repair. Holoenzyme degrades any linearized DNA that is unable to undergo homologous recombination. In the holoenzyme this subunit has ssDNA-dependent ATPase and 5'-3' helicase activity. When added to pre-assembled RecBC greatly stimulates nuclease activity and augments holoenzyme processivity. Negatively regulates the RecA-loading ability of RecBCD.</text>
</comment>
<keyword evidence="9 11" id="KW-0234">DNA repair</keyword>
<comment type="caution">
    <text evidence="11">Lacks conserved residue(s) required for the propagation of feature annotation.</text>
</comment>
<keyword evidence="6 11" id="KW-0269">Exonuclease</keyword>
<name>A0ABU2CGR5_9MICO</name>
<dbReference type="EC" id="5.6.2.3" evidence="11"/>
<dbReference type="Gene3D" id="3.40.50.300">
    <property type="entry name" value="P-loop containing nucleotide triphosphate hydrolases"/>
    <property type="match status" value="3"/>
</dbReference>
<dbReference type="InterPro" id="IPR027417">
    <property type="entry name" value="P-loop_NTPase"/>
</dbReference>
<evidence type="ECO:0000256" key="2">
    <source>
        <dbReference type="ARBA" id="ARBA00022741"/>
    </source>
</evidence>
<dbReference type="InterPro" id="IPR027785">
    <property type="entry name" value="UvrD-like_helicase_C"/>
</dbReference>
<dbReference type="InterPro" id="IPR006344">
    <property type="entry name" value="RecD"/>
</dbReference>
<dbReference type="RefSeq" id="WP_274992601.1">
    <property type="nucleotide sequence ID" value="NZ_JAJQQP010000002.1"/>
</dbReference>
<comment type="subunit">
    <text evidence="11">Heterotrimer of RecB, RecC and RecD. All subunits contribute to DNA-binding.</text>
</comment>
<evidence type="ECO:0000259" key="12">
    <source>
        <dbReference type="Pfam" id="PF13538"/>
    </source>
</evidence>
<dbReference type="InterPro" id="IPR041851">
    <property type="entry name" value="RecD_N_sf"/>
</dbReference>
<keyword evidence="3 11" id="KW-0227">DNA damage</keyword>
<comment type="caution">
    <text evidence="14">The sequence shown here is derived from an EMBL/GenBank/DDBJ whole genome shotgun (WGS) entry which is preliminary data.</text>
</comment>
<keyword evidence="10 11" id="KW-0413">Isomerase</keyword>
<evidence type="ECO:0000256" key="10">
    <source>
        <dbReference type="ARBA" id="ARBA00023235"/>
    </source>
</evidence>
<keyword evidence="1 11" id="KW-0540">Nuclease</keyword>
<evidence type="ECO:0000313" key="15">
    <source>
        <dbReference type="Proteomes" id="UP001183585"/>
    </source>
</evidence>
<evidence type="ECO:0000256" key="3">
    <source>
        <dbReference type="ARBA" id="ARBA00022763"/>
    </source>
</evidence>
<keyword evidence="4 11" id="KW-0378">Hydrolase</keyword>
<evidence type="ECO:0000256" key="7">
    <source>
        <dbReference type="ARBA" id="ARBA00022840"/>
    </source>
</evidence>
<keyword evidence="2" id="KW-0547">Nucleotide-binding</keyword>
<dbReference type="PANTHER" id="PTHR43788">
    <property type="entry name" value="DNA2/NAM7 HELICASE FAMILY MEMBER"/>
    <property type="match status" value="1"/>
</dbReference>
<protein>
    <recommendedName>
        <fullName evidence="11">RecBCD enzyme subunit RecD</fullName>
        <ecNumber evidence="11">5.6.2.3</ecNumber>
    </recommendedName>
    <alternativeName>
        <fullName evidence="11">DNA 5'-3' helicase subunit RecD</fullName>
    </alternativeName>
    <alternativeName>
        <fullName evidence="11">Exonuclease V subunit RecD</fullName>
        <shortName evidence="11">ExoV subunit RecD</shortName>
    </alternativeName>
    <alternativeName>
        <fullName evidence="11">Helicase/nuclease RecBCD subunit RecD</fullName>
    </alternativeName>
</protein>
<gene>
    <name evidence="11" type="primary">recD</name>
    <name evidence="14" type="ORF">J2S48_000045</name>
</gene>
<dbReference type="NCBIfam" id="TIGR01447">
    <property type="entry name" value="recD"/>
    <property type="match status" value="1"/>
</dbReference>
<dbReference type="HAMAP" id="MF_01487">
    <property type="entry name" value="RecD"/>
    <property type="match status" value="1"/>
</dbReference>
<dbReference type="Pfam" id="PF13538">
    <property type="entry name" value="UvrD_C_2"/>
    <property type="match status" value="1"/>
</dbReference>
<feature type="domain" description="UvrD-like helicase C-terminal" evidence="12">
    <location>
        <begin position="545"/>
        <end position="592"/>
    </location>
</feature>
<dbReference type="PANTHER" id="PTHR43788:SF6">
    <property type="entry name" value="DNA HELICASE B"/>
    <property type="match status" value="1"/>
</dbReference>
<sequence>MTTAIERWTGDDPYDARLALGATGLLRTFNEAGVLTAADVHVACRTADIVGEDDETVRLAVALAVRAVRQGSVCVDLDAFGTGSSGAAAAPAVVPAVQGGTGTEPDLLPWPAAEGWLDRVAASPLAVRSVVRADLGLLYLDRYWREEQQVRDDVVARLAVPAPDVDEPLLEQSAARLFPGDAYAEQRAAALSISRRRTTVLTGGPGRGKTTTVTGVLALLAEQAERTAGRRVRIALAAPTGKAAARLQQAVADALGAPPEVGGPELTADDRRRLAGLRAGTLHRLLGRRPGSSTRFRHDRSNRLPYDVVVVDETSMVSLTLMARLLEAVRPDARLVLVGDPDQLASVEAGAVLADLVTGLGERDADAVAALVTDHRSESTAITRLAAAIQGGDPEAVLAVLTEGEGAVELVHPDDAAGLAHLQDELTRHALDVRGLALAGDAAGALAAAERHRLLCAHREGPWGVEHWNQQVERWLGEASGAYLGAAVGARWYPGRPVLITANDYGLGLFNGDTGVVVAEGENLRAHLDGGASFAVSRLGDVETLHAMTVHKSQGSQAEAVTVLLPDVTSPLLTRELFYTAVTRARRRVRVVGTPDAVRAAVDRRARRATGLAARLRG</sequence>
<feature type="domain" description="RecBCD enzyme subunit RecD N-terminal" evidence="13">
    <location>
        <begin position="31"/>
        <end position="125"/>
    </location>
</feature>
<comment type="catalytic activity">
    <reaction evidence="11">
        <text>ATP + H2O = ADP + phosphate + H(+)</text>
        <dbReference type="Rhea" id="RHEA:13065"/>
        <dbReference type="ChEBI" id="CHEBI:15377"/>
        <dbReference type="ChEBI" id="CHEBI:15378"/>
        <dbReference type="ChEBI" id="CHEBI:30616"/>
        <dbReference type="ChEBI" id="CHEBI:43474"/>
        <dbReference type="ChEBI" id="CHEBI:456216"/>
        <dbReference type="EC" id="5.6.2.3"/>
    </reaction>
</comment>
<dbReference type="InterPro" id="IPR049550">
    <property type="entry name" value="RecD_N"/>
</dbReference>
<evidence type="ECO:0000313" key="14">
    <source>
        <dbReference type="EMBL" id="MDR7380530.1"/>
    </source>
</evidence>
<dbReference type="CDD" id="cd18809">
    <property type="entry name" value="SF1_C_RecD"/>
    <property type="match status" value="1"/>
</dbReference>
<evidence type="ECO:0000256" key="9">
    <source>
        <dbReference type="ARBA" id="ARBA00023204"/>
    </source>
</evidence>
<accession>A0ABU2CGR5</accession>
<comment type="similarity">
    <text evidence="11">Belongs to the RecD family.</text>
</comment>
<dbReference type="Pfam" id="PF13245">
    <property type="entry name" value="AAA_19"/>
    <property type="match status" value="1"/>
</dbReference>
<dbReference type="InterPro" id="IPR050534">
    <property type="entry name" value="Coronavir_polyprotein_1ab"/>
</dbReference>
<keyword evidence="5 11" id="KW-0347">Helicase</keyword>
<evidence type="ECO:0000256" key="5">
    <source>
        <dbReference type="ARBA" id="ARBA00022806"/>
    </source>
</evidence>
<organism evidence="14 15">
    <name type="scientific">Promicromonospora iranensis</name>
    <dbReference type="NCBI Taxonomy" id="1105144"/>
    <lineage>
        <taxon>Bacteria</taxon>
        <taxon>Bacillati</taxon>
        <taxon>Actinomycetota</taxon>
        <taxon>Actinomycetes</taxon>
        <taxon>Micrococcales</taxon>
        <taxon>Promicromonosporaceae</taxon>
        <taxon>Promicromonospora</taxon>
    </lineage>
</organism>
<comment type="miscellaneous">
    <text evidence="11">In the RecBCD complex, RecB has a slow 3'-5' helicase, an exonuclease activity and loads RecA onto ssDNA, RecD has a fast 5'-3' helicase activity, while RecC stimulates the ATPase and processivity of the RecB helicase and contributes to recognition of the Chi site.</text>
</comment>
<dbReference type="Pfam" id="PF21185">
    <property type="entry name" value="RecD_N"/>
    <property type="match status" value="1"/>
</dbReference>
<evidence type="ECO:0000256" key="11">
    <source>
        <dbReference type="HAMAP-Rule" id="MF_01487"/>
    </source>
</evidence>
<keyword evidence="15" id="KW-1185">Reference proteome</keyword>
<keyword evidence="8 11" id="KW-0238">DNA-binding</keyword>
<evidence type="ECO:0000256" key="4">
    <source>
        <dbReference type="ARBA" id="ARBA00022801"/>
    </source>
</evidence>
<dbReference type="Proteomes" id="UP001183585">
    <property type="component" value="Unassembled WGS sequence"/>
</dbReference>
<proteinExistence type="inferred from homology"/>
<evidence type="ECO:0000256" key="8">
    <source>
        <dbReference type="ARBA" id="ARBA00023125"/>
    </source>
</evidence>
<reference evidence="14 15" key="1">
    <citation type="submission" date="2023-07" db="EMBL/GenBank/DDBJ databases">
        <title>Sequencing the genomes of 1000 actinobacteria strains.</title>
        <authorList>
            <person name="Klenk H.-P."/>
        </authorList>
    </citation>
    <scope>NUCLEOTIDE SEQUENCE [LARGE SCALE GENOMIC DNA]</scope>
    <source>
        <strain evidence="14 15">DSM 45554</strain>
    </source>
</reference>
<dbReference type="Gene3D" id="1.10.10.1020">
    <property type="entry name" value="RecBCD complex, subunit RecD, N-terminal domain"/>
    <property type="match status" value="1"/>
</dbReference>
<evidence type="ECO:0000256" key="1">
    <source>
        <dbReference type="ARBA" id="ARBA00022722"/>
    </source>
</evidence>
<evidence type="ECO:0000259" key="13">
    <source>
        <dbReference type="Pfam" id="PF21185"/>
    </source>
</evidence>
<dbReference type="GO" id="GO:0008854">
    <property type="term" value="F:exodeoxyribonuclease V activity"/>
    <property type="evidence" value="ECO:0007669"/>
    <property type="project" value="UniProtKB-EC"/>
</dbReference>